<evidence type="ECO:0000313" key="1">
    <source>
        <dbReference type="EMBL" id="PHQ31697.1"/>
    </source>
</evidence>
<dbReference type="EMBL" id="NIZW01000041">
    <property type="protein sequence ID" value="PHQ31697.1"/>
    <property type="molecule type" value="Genomic_DNA"/>
</dbReference>
<proteinExistence type="predicted"/>
<comment type="caution">
    <text evidence="1">The sequence shown here is derived from an EMBL/GenBank/DDBJ whole genome shotgun (WGS) entry which is preliminary data.</text>
</comment>
<evidence type="ECO:0000313" key="2">
    <source>
        <dbReference type="Proteomes" id="UP000225740"/>
    </source>
</evidence>
<feature type="non-terminal residue" evidence="1">
    <location>
        <position position="1"/>
    </location>
</feature>
<dbReference type="Proteomes" id="UP000225740">
    <property type="component" value="Unassembled WGS sequence"/>
</dbReference>
<keyword evidence="2" id="KW-1185">Reference proteome</keyword>
<accession>A0A2G1VY62</accession>
<sequence length="68" mass="7544">DPPLVAQVQRLKLLPYPFDHHPCNLRAMKIQFGKSSHGRGKRQGKVVGYKKASSLSIGCWELELTLGG</sequence>
<reference evidence="1 2" key="1">
    <citation type="submission" date="2017-06" db="EMBL/GenBank/DDBJ databases">
        <title>Description of Rhodopirellula bahusiensis sp. nov.</title>
        <authorList>
            <person name="Kizina J."/>
            <person name="Harder J."/>
        </authorList>
    </citation>
    <scope>NUCLEOTIDE SEQUENCE [LARGE SCALE GENOMIC DNA]</scope>
    <source>
        <strain evidence="1 2">SWK21</strain>
    </source>
</reference>
<dbReference type="RefSeq" id="WP_233215786.1">
    <property type="nucleotide sequence ID" value="NZ_NIZW01000041.1"/>
</dbReference>
<name>A0A2G1VY62_9BACT</name>
<organism evidence="1 2">
    <name type="scientific">Rhodopirellula bahusiensis</name>
    <dbReference type="NCBI Taxonomy" id="2014065"/>
    <lineage>
        <taxon>Bacteria</taxon>
        <taxon>Pseudomonadati</taxon>
        <taxon>Planctomycetota</taxon>
        <taxon>Planctomycetia</taxon>
        <taxon>Pirellulales</taxon>
        <taxon>Pirellulaceae</taxon>
        <taxon>Rhodopirellula</taxon>
    </lineage>
</organism>
<gene>
    <name evidence="1" type="ORF">CEE69_29485</name>
</gene>
<protein>
    <submittedName>
        <fullName evidence="1">Uncharacterized protein</fullName>
    </submittedName>
</protein>
<dbReference type="AlphaFoldDB" id="A0A2G1VY62"/>
<dbReference type="GeneID" id="90612492"/>